<dbReference type="Pfam" id="PF00005">
    <property type="entry name" value="ABC_tran"/>
    <property type="match status" value="1"/>
</dbReference>
<evidence type="ECO:0000313" key="5">
    <source>
        <dbReference type="EMBL" id="CUV09403.1"/>
    </source>
</evidence>
<keyword evidence="3 5" id="KW-0067">ATP-binding</keyword>
<dbReference type="PROSITE" id="PS00211">
    <property type="entry name" value="ABC_TRANSPORTER_1"/>
    <property type="match status" value="1"/>
</dbReference>
<keyword evidence="5" id="KW-0378">Hydrolase</keyword>
<evidence type="ECO:0000256" key="1">
    <source>
        <dbReference type="ARBA" id="ARBA00022448"/>
    </source>
</evidence>
<dbReference type="PANTHER" id="PTHR24220">
    <property type="entry name" value="IMPORT ATP-BINDING PROTEIN"/>
    <property type="match status" value="1"/>
</dbReference>
<evidence type="ECO:0000259" key="4">
    <source>
        <dbReference type="PROSITE" id="PS50893"/>
    </source>
</evidence>
<dbReference type="Gene3D" id="3.40.50.300">
    <property type="entry name" value="P-loop containing nucleotide triphosphate hydrolases"/>
    <property type="match status" value="1"/>
</dbReference>
<dbReference type="GO" id="GO:0005886">
    <property type="term" value="C:plasma membrane"/>
    <property type="evidence" value="ECO:0007669"/>
    <property type="project" value="TreeGrafter"/>
</dbReference>
<protein>
    <submittedName>
        <fullName evidence="5">Macrolide export ATP-binding/permease protein MacB</fullName>
        <ecNumber evidence="5">3.6.3.-</ecNumber>
    </submittedName>
</protein>
<evidence type="ECO:0000256" key="3">
    <source>
        <dbReference type="ARBA" id="ARBA00022840"/>
    </source>
</evidence>
<dbReference type="GO" id="GO:0016887">
    <property type="term" value="F:ATP hydrolysis activity"/>
    <property type="evidence" value="ECO:0007669"/>
    <property type="project" value="InterPro"/>
</dbReference>
<dbReference type="EMBL" id="FAXC01000238">
    <property type="protein sequence ID" value="CUV09403.1"/>
    <property type="molecule type" value="Genomic_DNA"/>
</dbReference>
<dbReference type="AlphaFoldDB" id="A0A160VFT4"/>
<dbReference type="SUPFAM" id="SSF52540">
    <property type="entry name" value="P-loop containing nucleoside triphosphate hydrolases"/>
    <property type="match status" value="1"/>
</dbReference>
<dbReference type="SMART" id="SM00382">
    <property type="entry name" value="AAA"/>
    <property type="match status" value="1"/>
</dbReference>
<keyword evidence="1" id="KW-0813">Transport</keyword>
<dbReference type="GO" id="GO:0098796">
    <property type="term" value="C:membrane protein complex"/>
    <property type="evidence" value="ECO:0007669"/>
    <property type="project" value="UniProtKB-ARBA"/>
</dbReference>
<name>A0A160VFT4_9ZZZZ</name>
<sequence>MADLISLKGIKRHYDVGGEIVRALDGVDLTIQQNEYISIMGPSGSGKSTLMNMIGCLDTPTEGVYEFEGELVHAMDDNQLASIRNRKIGFVFQTFNLLPKATALRNVEVPLIYANISRSERVEKAEKALNAVGLNDRMHHKPNELSGGQRQRVAIARALVNDPSILLADEPTGNLDSKSGVEIMKILDSLHDDGNTIILVTHEEYIAEHADRTIRLFDGKIKDDLKKERVREARIAEEPIKTAPRAFLEKPTEVSKSGSKVVFEPPLEVPAPEITPGPVETSKEIREWSELKKTFYDVNEQSIRESWIEYDPKLSGKELEAQVQSELKGNTSIISKLENNPVQYLKEEVKRYEDWIRTATKDDIENGMVKDWTGYLKDVNDLLNTLKSVKASL</sequence>
<dbReference type="InterPro" id="IPR027417">
    <property type="entry name" value="P-loop_NTPase"/>
</dbReference>
<dbReference type="EC" id="3.6.3.-" evidence="5"/>
<dbReference type="GO" id="GO:0005524">
    <property type="term" value="F:ATP binding"/>
    <property type="evidence" value="ECO:0007669"/>
    <property type="project" value="UniProtKB-KW"/>
</dbReference>
<reference evidence="5" key="1">
    <citation type="submission" date="2015-10" db="EMBL/GenBank/DDBJ databases">
        <authorList>
            <person name="Gilbert D.G."/>
        </authorList>
    </citation>
    <scope>NUCLEOTIDE SEQUENCE</scope>
</reference>
<dbReference type="FunFam" id="3.40.50.300:FF:000032">
    <property type="entry name" value="Export ABC transporter ATP-binding protein"/>
    <property type="match status" value="1"/>
</dbReference>
<organism evidence="5">
    <name type="scientific">hydrothermal vent metagenome</name>
    <dbReference type="NCBI Taxonomy" id="652676"/>
    <lineage>
        <taxon>unclassified sequences</taxon>
        <taxon>metagenomes</taxon>
        <taxon>ecological metagenomes</taxon>
    </lineage>
</organism>
<dbReference type="GO" id="GO:0022857">
    <property type="term" value="F:transmembrane transporter activity"/>
    <property type="evidence" value="ECO:0007669"/>
    <property type="project" value="TreeGrafter"/>
</dbReference>
<dbReference type="InterPro" id="IPR017911">
    <property type="entry name" value="MacB-like_ATP-bd"/>
</dbReference>
<dbReference type="PANTHER" id="PTHR24220:SF86">
    <property type="entry name" value="ABC TRANSPORTER ABCH.1"/>
    <property type="match status" value="1"/>
</dbReference>
<evidence type="ECO:0000256" key="2">
    <source>
        <dbReference type="ARBA" id="ARBA00022741"/>
    </source>
</evidence>
<accession>A0A160VFT4</accession>
<dbReference type="PROSITE" id="PS50893">
    <property type="entry name" value="ABC_TRANSPORTER_2"/>
    <property type="match status" value="1"/>
</dbReference>
<dbReference type="InterPro" id="IPR017871">
    <property type="entry name" value="ABC_transporter-like_CS"/>
</dbReference>
<dbReference type="CDD" id="cd03255">
    <property type="entry name" value="ABC_MJ0796_LolCDE_FtsE"/>
    <property type="match status" value="1"/>
</dbReference>
<keyword evidence="2" id="KW-0547">Nucleotide-binding</keyword>
<dbReference type="InterPro" id="IPR003439">
    <property type="entry name" value="ABC_transporter-like_ATP-bd"/>
</dbReference>
<dbReference type="InterPro" id="IPR015854">
    <property type="entry name" value="ABC_transpr_LolD-like"/>
</dbReference>
<feature type="domain" description="ABC transporter" evidence="4">
    <location>
        <begin position="5"/>
        <end position="243"/>
    </location>
</feature>
<gene>
    <name evidence="5" type="ORF">MGWOODY_Mmi27</name>
</gene>
<proteinExistence type="predicted"/>
<dbReference type="InterPro" id="IPR003593">
    <property type="entry name" value="AAA+_ATPase"/>
</dbReference>